<evidence type="ECO:0000256" key="3">
    <source>
        <dbReference type="ARBA" id="ARBA00022448"/>
    </source>
</evidence>
<dbReference type="PANTHER" id="PTHR21716">
    <property type="entry name" value="TRANSMEMBRANE PROTEIN"/>
    <property type="match status" value="1"/>
</dbReference>
<protein>
    <submittedName>
        <fullName evidence="9">AI-2E family transporter</fullName>
    </submittedName>
</protein>
<feature type="transmembrane region" description="Helical" evidence="8">
    <location>
        <begin position="21"/>
        <end position="38"/>
    </location>
</feature>
<sequence length="367" mass="40649">MDRPQVPSDAAQRTPSRPGSMHWPLITLVVLALLGAIYAAEAVIAPFAFALFLIALVWPLQFRLQTYIPRLLALAVSILLLVVAFSGFASLIVWAFSRVGRWILGNLGRFQELYNQTAFWLEEQGVAVASLWADHFNIGWLVGLTQKLTSQVNTTLSFWLVVLVYVILGLLEVEATARKVEALPNRRIARVLLAGSAETGVKIRRYMVVRTLMSILTGALVWAFAVLFGLPLAQEWGVIAFTLNYIPFIGPFIATLFPTLLAMVEFDTWQAVIVVFACLNVIQFVVGSYIEPRLSGSVLAMSPSVVLFSIFLWTFLWGLPGTFIGLPITIAVLTFCAQDPSTRWLAMLLGPPEETELLLPDRSRPEA</sequence>
<evidence type="ECO:0000256" key="1">
    <source>
        <dbReference type="ARBA" id="ARBA00004651"/>
    </source>
</evidence>
<evidence type="ECO:0000256" key="8">
    <source>
        <dbReference type="SAM" id="Phobius"/>
    </source>
</evidence>
<feature type="transmembrane region" description="Helical" evidence="8">
    <location>
        <begin position="212"/>
        <end position="233"/>
    </location>
</feature>
<name>A0A838BT27_9HYPH</name>
<evidence type="ECO:0000256" key="4">
    <source>
        <dbReference type="ARBA" id="ARBA00022475"/>
    </source>
</evidence>
<dbReference type="AlphaFoldDB" id="A0A838BT27"/>
<feature type="transmembrane region" description="Helical" evidence="8">
    <location>
        <begin position="271"/>
        <end position="290"/>
    </location>
</feature>
<evidence type="ECO:0000313" key="9">
    <source>
        <dbReference type="EMBL" id="MBA1157596.1"/>
    </source>
</evidence>
<accession>A0A838BT27</accession>
<dbReference type="EMBL" id="JACDXJ010000001">
    <property type="protein sequence ID" value="MBA1157596.1"/>
    <property type="molecule type" value="Genomic_DNA"/>
</dbReference>
<evidence type="ECO:0000256" key="6">
    <source>
        <dbReference type="ARBA" id="ARBA00022989"/>
    </source>
</evidence>
<comment type="caution">
    <text evidence="9">The sequence shown here is derived from an EMBL/GenBank/DDBJ whole genome shotgun (WGS) entry which is preliminary data.</text>
</comment>
<evidence type="ECO:0000313" key="10">
    <source>
        <dbReference type="Proteomes" id="UP000572984"/>
    </source>
</evidence>
<evidence type="ECO:0000256" key="7">
    <source>
        <dbReference type="ARBA" id="ARBA00023136"/>
    </source>
</evidence>
<dbReference type="PANTHER" id="PTHR21716:SF53">
    <property type="entry name" value="PERMEASE PERM-RELATED"/>
    <property type="match status" value="1"/>
</dbReference>
<evidence type="ECO:0000256" key="2">
    <source>
        <dbReference type="ARBA" id="ARBA00009773"/>
    </source>
</evidence>
<dbReference type="GO" id="GO:0005886">
    <property type="term" value="C:plasma membrane"/>
    <property type="evidence" value="ECO:0007669"/>
    <property type="project" value="UniProtKB-SubCell"/>
</dbReference>
<feature type="transmembrane region" description="Helical" evidence="8">
    <location>
        <begin position="310"/>
        <end position="337"/>
    </location>
</feature>
<gene>
    <name evidence="9" type="ORF">H0S73_15870</name>
</gene>
<keyword evidence="4" id="KW-1003">Cell membrane</keyword>
<feature type="transmembrane region" description="Helical" evidence="8">
    <location>
        <begin position="44"/>
        <end position="60"/>
    </location>
</feature>
<keyword evidence="5 8" id="KW-0812">Transmembrane</keyword>
<comment type="subcellular location">
    <subcellularLocation>
        <location evidence="1">Cell membrane</location>
        <topology evidence="1">Multi-pass membrane protein</topology>
    </subcellularLocation>
</comment>
<keyword evidence="7 8" id="KW-0472">Membrane</keyword>
<reference evidence="9 10" key="1">
    <citation type="submission" date="2020-07" db="EMBL/GenBank/DDBJ databases">
        <title>Draft genome and description of Microvirga mediterraneensis Marseille-Q2068 sp. nov.</title>
        <authorList>
            <person name="Boxberger M."/>
        </authorList>
    </citation>
    <scope>NUCLEOTIDE SEQUENCE [LARGE SCALE GENOMIC DNA]</scope>
    <source>
        <strain evidence="9 10">Marseille-Q2068</strain>
    </source>
</reference>
<organism evidence="9 10">
    <name type="scientific">Microvirga mediterraneensis</name>
    <dbReference type="NCBI Taxonomy" id="2754695"/>
    <lineage>
        <taxon>Bacteria</taxon>
        <taxon>Pseudomonadati</taxon>
        <taxon>Pseudomonadota</taxon>
        <taxon>Alphaproteobacteria</taxon>
        <taxon>Hyphomicrobiales</taxon>
        <taxon>Methylobacteriaceae</taxon>
        <taxon>Microvirga</taxon>
    </lineage>
</organism>
<keyword evidence="6 8" id="KW-1133">Transmembrane helix</keyword>
<feature type="transmembrane region" description="Helical" evidence="8">
    <location>
        <begin position="245"/>
        <end position="264"/>
    </location>
</feature>
<keyword evidence="3" id="KW-0813">Transport</keyword>
<evidence type="ECO:0000256" key="5">
    <source>
        <dbReference type="ARBA" id="ARBA00022692"/>
    </source>
</evidence>
<dbReference type="InterPro" id="IPR002549">
    <property type="entry name" value="AI-2E-like"/>
</dbReference>
<comment type="similarity">
    <text evidence="2">Belongs to the autoinducer-2 exporter (AI-2E) (TC 2.A.86) family.</text>
</comment>
<dbReference type="Proteomes" id="UP000572984">
    <property type="component" value="Unassembled WGS sequence"/>
</dbReference>
<proteinExistence type="inferred from homology"/>
<feature type="transmembrane region" description="Helical" evidence="8">
    <location>
        <begin position="72"/>
        <end position="96"/>
    </location>
</feature>
<feature type="transmembrane region" description="Helical" evidence="8">
    <location>
        <begin position="156"/>
        <end position="177"/>
    </location>
</feature>
<keyword evidence="10" id="KW-1185">Reference proteome</keyword>
<dbReference type="Pfam" id="PF01594">
    <property type="entry name" value="AI-2E_transport"/>
    <property type="match status" value="1"/>
</dbReference>